<keyword evidence="1" id="KW-1133">Transmembrane helix</keyword>
<evidence type="ECO:0000313" key="3">
    <source>
        <dbReference type="Proteomes" id="UP000583944"/>
    </source>
</evidence>
<protein>
    <submittedName>
        <fullName evidence="2">Uncharacterized protein</fullName>
    </submittedName>
</protein>
<evidence type="ECO:0000313" key="2">
    <source>
        <dbReference type="EMBL" id="KAF5218982.1"/>
    </source>
</evidence>
<feature type="transmembrane region" description="Helical" evidence="1">
    <location>
        <begin position="172"/>
        <end position="190"/>
    </location>
</feature>
<feature type="transmembrane region" description="Helical" evidence="1">
    <location>
        <begin position="106"/>
        <end position="137"/>
    </location>
</feature>
<feature type="transmembrane region" description="Helical" evidence="1">
    <location>
        <begin position="202"/>
        <end position="222"/>
    </location>
</feature>
<evidence type="ECO:0000256" key="1">
    <source>
        <dbReference type="SAM" id="Phobius"/>
    </source>
</evidence>
<organism evidence="2 3">
    <name type="scientific">Trypanosoma cruzi</name>
    <dbReference type="NCBI Taxonomy" id="5693"/>
    <lineage>
        <taxon>Eukaryota</taxon>
        <taxon>Discoba</taxon>
        <taxon>Euglenozoa</taxon>
        <taxon>Kinetoplastea</taxon>
        <taxon>Metakinetoplastina</taxon>
        <taxon>Trypanosomatida</taxon>
        <taxon>Trypanosomatidae</taxon>
        <taxon>Trypanosoma</taxon>
        <taxon>Schizotrypanum</taxon>
    </lineage>
</organism>
<dbReference type="VEuPathDB" id="TriTrypDB:ECC02_008064"/>
<dbReference type="EMBL" id="JABDHM010000081">
    <property type="protein sequence ID" value="KAF5218982.1"/>
    <property type="molecule type" value="Genomic_DNA"/>
</dbReference>
<sequence length="246" mass="27590">MSLYCSSAVVSFFLSFSPSPHCLGGVSFPSACARAVWLSSHISFALFIAHLFFFAFFFFFFEFCLEACFCFLFFVFCVSGCGRRGGGGIQRFSMASGLLLPLREALLWSLVFVLCGAPVAEAHTAVLTFAFGLLLSLTMPMELKDIRQTLLADVNGTSALENFFKKREGNRFRMMETLLLLTAILSGAVFTQLDWDVWFQAWPFPAVMSFALMRALLQLVGLQRRAQRNMMENVIINEKEVGPHEL</sequence>
<name>A0A7J6XX00_TRYCR</name>
<feature type="transmembrane region" description="Helical" evidence="1">
    <location>
        <begin position="42"/>
        <end position="61"/>
    </location>
</feature>
<dbReference type="AlphaFoldDB" id="A0A7J6XX00"/>
<feature type="transmembrane region" description="Helical" evidence="1">
    <location>
        <begin position="68"/>
        <end position="86"/>
    </location>
</feature>
<gene>
    <name evidence="2" type="ORF">ECC02_008064</name>
</gene>
<dbReference type="VEuPathDB" id="TriTrypDB:BCY84_16263"/>
<keyword evidence="1" id="KW-0812">Transmembrane</keyword>
<dbReference type="Proteomes" id="UP000583944">
    <property type="component" value="Unassembled WGS sequence"/>
</dbReference>
<proteinExistence type="predicted"/>
<keyword evidence="1" id="KW-0472">Membrane</keyword>
<comment type="caution">
    <text evidence="2">The sequence shown here is derived from an EMBL/GenBank/DDBJ whole genome shotgun (WGS) entry which is preliminary data.</text>
</comment>
<reference evidence="2 3" key="1">
    <citation type="journal article" date="2019" name="Genome Biol. Evol.">
        <title>Nanopore Sequencing Significantly Improves Genome Assembly of the Protozoan Parasite Trypanosoma cruzi.</title>
        <authorList>
            <person name="Diaz-Viraque F."/>
            <person name="Pita S."/>
            <person name="Greif G."/>
            <person name="de Souza R.C.M."/>
            <person name="Iraola G."/>
            <person name="Robello C."/>
        </authorList>
    </citation>
    <scope>NUCLEOTIDE SEQUENCE [LARGE SCALE GENOMIC DNA]</scope>
    <source>
        <strain evidence="2 3">Berenice</strain>
    </source>
</reference>
<accession>A0A7J6XX00</accession>